<organism evidence="1 2">
    <name type="scientific">Durusdinium trenchii</name>
    <dbReference type="NCBI Taxonomy" id="1381693"/>
    <lineage>
        <taxon>Eukaryota</taxon>
        <taxon>Sar</taxon>
        <taxon>Alveolata</taxon>
        <taxon>Dinophyceae</taxon>
        <taxon>Suessiales</taxon>
        <taxon>Symbiodiniaceae</taxon>
        <taxon>Durusdinium</taxon>
    </lineage>
</organism>
<name>A0ABP0ITJ4_9DINO</name>
<proteinExistence type="predicted"/>
<reference evidence="1 2" key="1">
    <citation type="submission" date="2024-02" db="EMBL/GenBank/DDBJ databases">
        <authorList>
            <person name="Chen Y."/>
            <person name="Shah S."/>
            <person name="Dougan E. K."/>
            <person name="Thang M."/>
            <person name="Chan C."/>
        </authorList>
    </citation>
    <scope>NUCLEOTIDE SEQUENCE [LARGE SCALE GENOMIC DNA]</scope>
</reference>
<gene>
    <name evidence="1" type="ORF">CCMP2556_LOCUS7978</name>
</gene>
<sequence length="238" mass="26497">MRASVMSDGPVTGDLQEFHYELRIVLPPTAPAQEVLDSLRSAGHELLPRGPAHISLGEFTSCASEESAKLALLAAVCREALPGGCSFHVHGPQRRRSRRGASQAFFLPVDLATNSWSKVKSFENLKFLQMKAQNFHISMGRGVSLPEMESWEGSWDQLSVIKLDGKKTRNFLDSWDFALGADRCRSAGTPMADSEKRMGHRAPRKRRSFWTSEQIAVTRIAVLSFLTTLPYMSFPTFP</sequence>
<evidence type="ECO:0000313" key="1">
    <source>
        <dbReference type="EMBL" id="CAK9005198.1"/>
    </source>
</evidence>
<accession>A0ABP0ITJ4</accession>
<dbReference type="EMBL" id="CAXAMN010003558">
    <property type="protein sequence ID" value="CAK9005198.1"/>
    <property type="molecule type" value="Genomic_DNA"/>
</dbReference>
<comment type="caution">
    <text evidence="1">The sequence shown here is derived from an EMBL/GenBank/DDBJ whole genome shotgun (WGS) entry which is preliminary data.</text>
</comment>
<dbReference type="Proteomes" id="UP001642484">
    <property type="component" value="Unassembled WGS sequence"/>
</dbReference>
<evidence type="ECO:0000313" key="2">
    <source>
        <dbReference type="Proteomes" id="UP001642484"/>
    </source>
</evidence>
<keyword evidence="2" id="KW-1185">Reference proteome</keyword>
<protein>
    <submittedName>
        <fullName evidence="1">Uncharacterized protein</fullName>
    </submittedName>
</protein>